<keyword evidence="3" id="KW-1185">Reference proteome</keyword>
<protein>
    <submittedName>
        <fullName evidence="2">Uncharacterized protein</fullName>
    </submittedName>
</protein>
<keyword evidence="1" id="KW-1133">Transmembrane helix</keyword>
<keyword evidence="1" id="KW-0472">Membrane</keyword>
<gene>
    <name evidence="2" type="ORF">SAMN02745704_02590</name>
</gene>
<proteinExistence type="predicted"/>
<evidence type="ECO:0000313" key="2">
    <source>
        <dbReference type="EMBL" id="SKA94467.1"/>
    </source>
</evidence>
<evidence type="ECO:0000313" key="3">
    <source>
        <dbReference type="Proteomes" id="UP000190027"/>
    </source>
</evidence>
<accession>A0A1T4XY33</accession>
<reference evidence="2 3" key="1">
    <citation type="submission" date="2017-02" db="EMBL/GenBank/DDBJ databases">
        <authorList>
            <person name="Peterson S.W."/>
        </authorList>
    </citation>
    <scope>NUCLEOTIDE SEQUENCE [LARGE SCALE GENOMIC DNA]</scope>
    <source>
        <strain evidence="2 3">DSM 16080</strain>
    </source>
</reference>
<dbReference type="EMBL" id="FUYC01000020">
    <property type="protein sequence ID" value="SKA94467.1"/>
    <property type="molecule type" value="Genomic_DNA"/>
</dbReference>
<organism evidence="2 3">
    <name type="scientific">Paucidesulfovibrio gracilis DSM 16080</name>
    <dbReference type="NCBI Taxonomy" id="1121449"/>
    <lineage>
        <taxon>Bacteria</taxon>
        <taxon>Pseudomonadati</taxon>
        <taxon>Thermodesulfobacteriota</taxon>
        <taxon>Desulfovibrionia</taxon>
        <taxon>Desulfovibrionales</taxon>
        <taxon>Desulfovibrionaceae</taxon>
        <taxon>Paucidesulfovibrio</taxon>
    </lineage>
</organism>
<name>A0A1T4XY33_9BACT</name>
<sequence length="221" mass="25150">MPGSVPRSSLAGRRLEFASALFFLVKPVIAVFSLNRGLLFATTAARKLLMSADWNLSLKPKENKSQHVWTVILVLVGLGLLALFFSQNSRFDLQALGSESRRSAKRLVWTGPLTPKELRWSGGEERLIDGLLAGELAHARQLRIHVEAQDKYAELNRDTPLRYWYEMDVQNGERIRSVVLRSTPDDLSSQLVRRLRADARDFRHTRRQMGTEKVDSFTNSM</sequence>
<dbReference type="Proteomes" id="UP000190027">
    <property type="component" value="Unassembled WGS sequence"/>
</dbReference>
<keyword evidence="1" id="KW-0812">Transmembrane</keyword>
<evidence type="ECO:0000256" key="1">
    <source>
        <dbReference type="SAM" id="Phobius"/>
    </source>
</evidence>
<feature type="transmembrane region" description="Helical" evidence="1">
    <location>
        <begin position="20"/>
        <end position="45"/>
    </location>
</feature>
<feature type="transmembrane region" description="Helical" evidence="1">
    <location>
        <begin position="66"/>
        <end position="85"/>
    </location>
</feature>
<dbReference type="AlphaFoldDB" id="A0A1T4XY33"/>